<reference evidence="2 3" key="1">
    <citation type="submission" date="2015-12" db="EMBL/GenBank/DDBJ databases">
        <title>Diversity of Burkholderia near neighbor genomes.</title>
        <authorList>
            <person name="Sahl J."/>
            <person name="Wagner D."/>
            <person name="Keim P."/>
        </authorList>
    </citation>
    <scope>NUCLEOTIDE SEQUENCE [LARGE SCALE GENOMIC DNA]</scope>
    <source>
        <strain evidence="2 3">MSMB0783</strain>
    </source>
</reference>
<name>A0A1B4LP40_9BURK</name>
<dbReference type="EMBL" id="CP013422">
    <property type="protein sequence ID" value="AOJ78919.1"/>
    <property type="molecule type" value="Genomic_DNA"/>
</dbReference>
<dbReference type="RefSeq" id="WP_069240554.1">
    <property type="nucleotide sequence ID" value="NZ_CP013422.1"/>
</dbReference>
<feature type="region of interest" description="Disordered" evidence="1">
    <location>
        <begin position="1"/>
        <end position="25"/>
    </location>
</feature>
<gene>
    <name evidence="2" type="ORF">WJ35_28825</name>
</gene>
<sequence length="68" mass="7400">MRKATQQKQARRNDRTHRAAPHVPEPAAHIATPSLHEAPRTIASIVHRTTMPVATVGKFVDDTIAAIG</sequence>
<dbReference type="AlphaFoldDB" id="A0A1B4LP40"/>
<evidence type="ECO:0000313" key="3">
    <source>
        <dbReference type="Proteomes" id="UP000243680"/>
    </source>
</evidence>
<dbReference type="Proteomes" id="UP000243680">
    <property type="component" value="Chromosome 2"/>
</dbReference>
<organism evidence="2 3">
    <name type="scientific">Burkholderia ubonensis</name>
    <dbReference type="NCBI Taxonomy" id="101571"/>
    <lineage>
        <taxon>Bacteria</taxon>
        <taxon>Pseudomonadati</taxon>
        <taxon>Pseudomonadota</taxon>
        <taxon>Betaproteobacteria</taxon>
        <taxon>Burkholderiales</taxon>
        <taxon>Burkholderiaceae</taxon>
        <taxon>Burkholderia</taxon>
        <taxon>Burkholderia cepacia complex</taxon>
    </lineage>
</organism>
<accession>A0A1B4LP40</accession>
<protein>
    <submittedName>
        <fullName evidence="2">Uncharacterized protein</fullName>
    </submittedName>
</protein>
<evidence type="ECO:0000313" key="2">
    <source>
        <dbReference type="EMBL" id="AOJ78919.1"/>
    </source>
</evidence>
<evidence type="ECO:0000256" key="1">
    <source>
        <dbReference type="SAM" id="MobiDB-lite"/>
    </source>
</evidence>
<proteinExistence type="predicted"/>